<dbReference type="AlphaFoldDB" id="A0A6A5GBG6"/>
<keyword evidence="1" id="KW-1133">Transmembrane helix</keyword>
<sequence>MSVYSTTTSDYDTASKSLFDANADKEMFYFGIIYFILSMFNAPFLLVIISTLHLKNCQTPNMTFKMMNIVNFCLLGQGLGHFLTSPAVIFPNLLKTFDTVVRIIGATMNTLWICDLPVVTLLAVSRILIFSNMIHSHKFNGVIKFLLGLVLSWIFILFLYGQDESSDSELRMDYSLLC</sequence>
<dbReference type="PANTHER" id="PTHR23021:SF33">
    <property type="entry name" value="SERPENTINE RECEPTOR, CLASS T"/>
    <property type="match status" value="1"/>
</dbReference>
<proteinExistence type="predicted"/>
<gene>
    <name evidence="2" type="ORF">GCK72_018509</name>
</gene>
<protein>
    <submittedName>
        <fullName evidence="2">Uncharacterized protein</fullName>
    </submittedName>
</protein>
<feature type="transmembrane region" description="Helical" evidence="1">
    <location>
        <begin position="141"/>
        <end position="161"/>
    </location>
</feature>
<dbReference type="RefSeq" id="XP_053581502.1">
    <property type="nucleotide sequence ID" value="XM_053732589.1"/>
</dbReference>
<feature type="transmembrane region" description="Helical" evidence="1">
    <location>
        <begin position="69"/>
        <end position="90"/>
    </location>
</feature>
<dbReference type="GeneID" id="9815060"/>
<reference evidence="2 3" key="1">
    <citation type="submission" date="2019-12" db="EMBL/GenBank/DDBJ databases">
        <title>Chromosome-level assembly of the Caenorhabditis remanei genome.</title>
        <authorList>
            <person name="Teterina A.A."/>
            <person name="Willis J.H."/>
            <person name="Phillips P.C."/>
        </authorList>
    </citation>
    <scope>NUCLEOTIDE SEQUENCE [LARGE SCALE GENOMIC DNA]</scope>
    <source>
        <strain evidence="2 3">PX506</strain>
        <tissue evidence="2">Whole organism</tissue>
    </source>
</reference>
<evidence type="ECO:0000256" key="1">
    <source>
        <dbReference type="SAM" id="Phobius"/>
    </source>
</evidence>
<evidence type="ECO:0000313" key="2">
    <source>
        <dbReference type="EMBL" id="KAF1751955.1"/>
    </source>
</evidence>
<dbReference type="PANTHER" id="PTHR23021">
    <property type="entry name" value="SERPENTINE RECEPTOR, CLASS T"/>
    <property type="match status" value="1"/>
</dbReference>
<dbReference type="InterPro" id="IPR019425">
    <property type="entry name" value="7TM_GPCR_serpentine_rcpt_Srt"/>
</dbReference>
<dbReference type="EMBL" id="WUAV01000005">
    <property type="protein sequence ID" value="KAF1751955.1"/>
    <property type="molecule type" value="Genomic_DNA"/>
</dbReference>
<comment type="caution">
    <text evidence="2">The sequence shown here is derived from an EMBL/GenBank/DDBJ whole genome shotgun (WGS) entry which is preliminary data.</text>
</comment>
<accession>A0A6A5GBG6</accession>
<feature type="transmembrane region" description="Helical" evidence="1">
    <location>
        <begin position="27"/>
        <end position="49"/>
    </location>
</feature>
<dbReference type="CTD" id="9815060"/>
<feature type="transmembrane region" description="Helical" evidence="1">
    <location>
        <begin position="110"/>
        <end position="129"/>
    </location>
</feature>
<dbReference type="KEGG" id="crq:GCK72_018509"/>
<organism evidence="2 3">
    <name type="scientific">Caenorhabditis remanei</name>
    <name type="common">Caenorhabditis vulgaris</name>
    <dbReference type="NCBI Taxonomy" id="31234"/>
    <lineage>
        <taxon>Eukaryota</taxon>
        <taxon>Metazoa</taxon>
        <taxon>Ecdysozoa</taxon>
        <taxon>Nematoda</taxon>
        <taxon>Chromadorea</taxon>
        <taxon>Rhabditida</taxon>
        <taxon>Rhabditina</taxon>
        <taxon>Rhabditomorpha</taxon>
        <taxon>Rhabditoidea</taxon>
        <taxon>Rhabditidae</taxon>
        <taxon>Peloderinae</taxon>
        <taxon>Caenorhabditis</taxon>
    </lineage>
</organism>
<name>A0A6A5GBG6_CAERE</name>
<dbReference type="Proteomes" id="UP000483820">
    <property type="component" value="Chromosome V"/>
</dbReference>
<keyword evidence="1" id="KW-0812">Transmembrane</keyword>
<evidence type="ECO:0000313" key="3">
    <source>
        <dbReference type="Proteomes" id="UP000483820"/>
    </source>
</evidence>
<keyword evidence="1" id="KW-0472">Membrane</keyword>